<dbReference type="Proteomes" id="UP000756346">
    <property type="component" value="Unassembled WGS sequence"/>
</dbReference>
<comment type="caution">
    <text evidence="2">The sequence shown here is derived from an EMBL/GenBank/DDBJ whole genome shotgun (WGS) entry which is preliminary data.</text>
</comment>
<gene>
    <name evidence="2" type="ORF">B0I36DRAFT_369278</name>
</gene>
<name>A0A9P8XV06_9PEZI</name>
<feature type="region of interest" description="Disordered" evidence="1">
    <location>
        <begin position="73"/>
        <end position="126"/>
    </location>
</feature>
<proteinExistence type="predicted"/>
<evidence type="ECO:0000313" key="2">
    <source>
        <dbReference type="EMBL" id="KAH7014307.1"/>
    </source>
</evidence>
<organism evidence="2 3">
    <name type="scientific">Microdochium trichocladiopsis</name>
    <dbReference type="NCBI Taxonomy" id="1682393"/>
    <lineage>
        <taxon>Eukaryota</taxon>
        <taxon>Fungi</taxon>
        <taxon>Dikarya</taxon>
        <taxon>Ascomycota</taxon>
        <taxon>Pezizomycotina</taxon>
        <taxon>Sordariomycetes</taxon>
        <taxon>Xylariomycetidae</taxon>
        <taxon>Xylariales</taxon>
        <taxon>Microdochiaceae</taxon>
        <taxon>Microdochium</taxon>
    </lineage>
</organism>
<reference evidence="2" key="1">
    <citation type="journal article" date="2021" name="Nat. Commun.">
        <title>Genetic determinants of endophytism in the Arabidopsis root mycobiome.</title>
        <authorList>
            <person name="Mesny F."/>
            <person name="Miyauchi S."/>
            <person name="Thiergart T."/>
            <person name="Pickel B."/>
            <person name="Atanasova L."/>
            <person name="Karlsson M."/>
            <person name="Huettel B."/>
            <person name="Barry K.W."/>
            <person name="Haridas S."/>
            <person name="Chen C."/>
            <person name="Bauer D."/>
            <person name="Andreopoulos W."/>
            <person name="Pangilinan J."/>
            <person name="LaButti K."/>
            <person name="Riley R."/>
            <person name="Lipzen A."/>
            <person name="Clum A."/>
            <person name="Drula E."/>
            <person name="Henrissat B."/>
            <person name="Kohler A."/>
            <person name="Grigoriev I.V."/>
            <person name="Martin F.M."/>
            <person name="Hacquard S."/>
        </authorList>
    </citation>
    <scope>NUCLEOTIDE SEQUENCE</scope>
    <source>
        <strain evidence="2">MPI-CAGE-CH-0230</strain>
    </source>
</reference>
<dbReference type="GeneID" id="70189297"/>
<keyword evidence="3" id="KW-1185">Reference proteome</keyword>
<dbReference type="AlphaFoldDB" id="A0A9P8XV06"/>
<sequence length="201" mass="22612">MFFILQVIATCLQAVYGTVYATVRAIVQVLALMNTVSDYEEEQAMARLRALQVDDEDLPLSDSTLRMQMAEERHRTRNYRQMHNSSTSAASRRARWDQWERPDASDQVHQPPPGQHESGQTTNTQPSVNQQLTDAQLEPLAQPEIQHPAPIVPCIRPRSDATVAEDPRPIAQLPGVAVSTPVFEDSDSDDCDPLHDDWELL</sequence>
<evidence type="ECO:0000313" key="3">
    <source>
        <dbReference type="Proteomes" id="UP000756346"/>
    </source>
</evidence>
<dbReference type="EMBL" id="JAGTJQ010000013">
    <property type="protein sequence ID" value="KAH7014307.1"/>
    <property type="molecule type" value="Genomic_DNA"/>
</dbReference>
<feature type="compositionally biased region" description="Polar residues" evidence="1">
    <location>
        <begin position="117"/>
        <end position="126"/>
    </location>
</feature>
<evidence type="ECO:0000256" key="1">
    <source>
        <dbReference type="SAM" id="MobiDB-lite"/>
    </source>
</evidence>
<feature type="compositionally biased region" description="Basic and acidic residues" evidence="1">
    <location>
        <begin position="94"/>
        <end position="106"/>
    </location>
</feature>
<accession>A0A9P8XV06</accession>
<feature type="region of interest" description="Disordered" evidence="1">
    <location>
        <begin position="144"/>
        <end position="201"/>
    </location>
</feature>
<feature type="compositionally biased region" description="Basic and acidic residues" evidence="1">
    <location>
        <begin position="192"/>
        <end position="201"/>
    </location>
</feature>
<dbReference type="RefSeq" id="XP_046005274.1">
    <property type="nucleotide sequence ID" value="XM_046159751.1"/>
</dbReference>
<protein>
    <submittedName>
        <fullName evidence="2">Uncharacterized protein</fullName>
    </submittedName>
</protein>